<feature type="transmembrane region" description="Helical" evidence="1">
    <location>
        <begin position="7"/>
        <end position="26"/>
    </location>
</feature>
<evidence type="ECO:0000313" key="2">
    <source>
        <dbReference type="EMBL" id="MBA9039904.1"/>
    </source>
</evidence>
<accession>A0A7W3RFE9</accession>
<dbReference type="AlphaFoldDB" id="A0A7W3RFE9"/>
<dbReference type="Proteomes" id="UP000543174">
    <property type="component" value="Unassembled WGS sequence"/>
</dbReference>
<keyword evidence="1" id="KW-1133">Transmembrane helix</keyword>
<sequence>MKKIRIIIYAAVAGCLIIAFTIWQLFFNPRHLPSGDYISQSTSPNGKYTVKIYQSNGGATTDFAIRGEVTYNNKTFNKTKNIYWNYPQEKASVKWINQDTVNISGHVLNVKKDTFDFRSENE</sequence>
<evidence type="ECO:0000256" key="1">
    <source>
        <dbReference type="SAM" id="Phobius"/>
    </source>
</evidence>
<evidence type="ECO:0000313" key="3">
    <source>
        <dbReference type="Proteomes" id="UP000543174"/>
    </source>
</evidence>
<gene>
    <name evidence="2" type="ORF">HNP21_003011</name>
</gene>
<keyword evidence="1" id="KW-0472">Membrane</keyword>
<keyword evidence="1" id="KW-0812">Transmembrane</keyword>
<name>A0A7W3RFE9_PRIAR</name>
<organism evidence="2 3">
    <name type="scientific">Priestia aryabhattai</name>
    <name type="common">Bacillus aryabhattai</name>
    <dbReference type="NCBI Taxonomy" id="412384"/>
    <lineage>
        <taxon>Bacteria</taxon>
        <taxon>Bacillati</taxon>
        <taxon>Bacillota</taxon>
        <taxon>Bacilli</taxon>
        <taxon>Bacillales</taxon>
        <taxon>Bacillaceae</taxon>
        <taxon>Priestia</taxon>
    </lineage>
</organism>
<dbReference type="Pfam" id="PF17428">
    <property type="entry name" value="DUF5412"/>
    <property type="match status" value="1"/>
</dbReference>
<comment type="caution">
    <text evidence="2">The sequence shown here is derived from an EMBL/GenBank/DDBJ whole genome shotgun (WGS) entry which is preliminary data.</text>
</comment>
<dbReference type="RefSeq" id="WP_140456717.1">
    <property type="nucleotide sequence ID" value="NZ_CP041519.1"/>
</dbReference>
<evidence type="ECO:0008006" key="4">
    <source>
        <dbReference type="Google" id="ProtNLM"/>
    </source>
</evidence>
<keyword evidence="3" id="KW-1185">Reference proteome</keyword>
<protein>
    <recommendedName>
        <fullName evidence="4">DUF5412 domain-containing protein</fullName>
    </recommendedName>
</protein>
<proteinExistence type="predicted"/>
<reference evidence="2" key="1">
    <citation type="submission" date="2020-08" db="EMBL/GenBank/DDBJ databases">
        <title>Functional genomics of gut bacteria from endangered species of beetles.</title>
        <authorList>
            <person name="Carlos-Shanley C."/>
        </authorList>
    </citation>
    <scope>NUCLEOTIDE SEQUENCE [LARGE SCALE GENOMIC DNA]</scope>
    <source>
        <strain evidence="2">S00060</strain>
    </source>
</reference>
<dbReference type="EMBL" id="JACJHT010000002">
    <property type="protein sequence ID" value="MBA9039904.1"/>
    <property type="molecule type" value="Genomic_DNA"/>
</dbReference>
<dbReference type="InterPro" id="IPR035406">
    <property type="entry name" value="DUF5412"/>
</dbReference>